<feature type="non-terminal residue" evidence="1">
    <location>
        <position position="96"/>
    </location>
</feature>
<organism evidence="1">
    <name type="scientific">marine sediment metagenome</name>
    <dbReference type="NCBI Taxonomy" id="412755"/>
    <lineage>
        <taxon>unclassified sequences</taxon>
        <taxon>metagenomes</taxon>
        <taxon>ecological metagenomes</taxon>
    </lineage>
</organism>
<proteinExistence type="predicted"/>
<accession>X1C3P1</accession>
<comment type="caution">
    <text evidence="1">The sequence shown here is derived from an EMBL/GenBank/DDBJ whole genome shotgun (WGS) entry which is preliminary data.</text>
</comment>
<reference evidence="1" key="1">
    <citation type="journal article" date="2014" name="Front. Microbiol.">
        <title>High frequency of phylogenetically diverse reductive dehalogenase-homologous genes in deep subseafloor sedimentary metagenomes.</title>
        <authorList>
            <person name="Kawai M."/>
            <person name="Futagami T."/>
            <person name="Toyoda A."/>
            <person name="Takaki Y."/>
            <person name="Nishi S."/>
            <person name="Hori S."/>
            <person name="Arai W."/>
            <person name="Tsubouchi T."/>
            <person name="Morono Y."/>
            <person name="Uchiyama I."/>
            <person name="Ito T."/>
            <person name="Fujiyama A."/>
            <person name="Inagaki F."/>
            <person name="Takami H."/>
        </authorList>
    </citation>
    <scope>NUCLEOTIDE SEQUENCE</scope>
    <source>
        <strain evidence="1">Expedition CK06-06</strain>
    </source>
</reference>
<evidence type="ECO:0000313" key="1">
    <source>
        <dbReference type="EMBL" id="GAG78991.1"/>
    </source>
</evidence>
<dbReference type="EMBL" id="BART01013603">
    <property type="protein sequence ID" value="GAG78991.1"/>
    <property type="molecule type" value="Genomic_DNA"/>
</dbReference>
<name>X1C3P1_9ZZZZ</name>
<gene>
    <name evidence="1" type="ORF">S01H4_27710</name>
</gene>
<dbReference type="AlphaFoldDB" id="X1C3P1"/>
<protein>
    <submittedName>
        <fullName evidence="1">Uncharacterized protein</fullName>
    </submittedName>
</protein>
<sequence>MNTKQQIKFLEELKTHDNFKGLEEIQKRLLTDGIVNTLKKFDKRLKEVERQAGDNWASFEYVMDCFEEKAIKFKTDGVDNLTYNGKPISEIKVGEN</sequence>